<feature type="transmembrane region" description="Helical" evidence="6">
    <location>
        <begin position="176"/>
        <end position="198"/>
    </location>
</feature>
<dbReference type="PANTHER" id="PTHR10434:SF11">
    <property type="entry name" value="1-ACYL-SN-GLYCEROL-3-PHOSPHATE ACYLTRANSFERASE"/>
    <property type="match status" value="1"/>
</dbReference>
<accession>A0A9Q8Z8P9</accession>
<evidence type="ECO:0000259" key="7">
    <source>
        <dbReference type="SMART" id="SM00563"/>
    </source>
</evidence>
<dbReference type="InterPro" id="IPR002123">
    <property type="entry name" value="Plipid/glycerol_acylTrfase"/>
</dbReference>
<evidence type="ECO:0000256" key="2">
    <source>
        <dbReference type="ARBA" id="ARBA00022679"/>
    </source>
</evidence>
<dbReference type="EMBL" id="CP089276">
    <property type="protein sequence ID" value="USP77715.1"/>
    <property type="molecule type" value="Genomic_DNA"/>
</dbReference>
<dbReference type="SMART" id="SM00563">
    <property type="entry name" value="PlsC"/>
    <property type="match status" value="1"/>
</dbReference>
<name>A0A9Q8Z8P9_CURCL</name>
<dbReference type="GO" id="GO:0005783">
    <property type="term" value="C:endoplasmic reticulum"/>
    <property type="evidence" value="ECO:0007669"/>
    <property type="project" value="TreeGrafter"/>
</dbReference>
<dbReference type="GO" id="GO:0006654">
    <property type="term" value="P:phosphatidic acid biosynthetic process"/>
    <property type="evidence" value="ECO:0007669"/>
    <property type="project" value="TreeGrafter"/>
</dbReference>
<keyword evidence="4" id="KW-0444">Lipid biosynthesis</keyword>
<dbReference type="AlphaFoldDB" id="A0A9Q8Z8P9"/>
<keyword evidence="4" id="KW-0443">Lipid metabolism</keyword>
<feature type="transmembrane region" description="Helical" evidence="6">
    <location>
        <begin position="44"/>
        <end position="60"/>
    </location>
</feature>
<sequence>MVGWLLKQKHDVHVYQINWPGNETLLNVLPKNLWVDQGHESNGVAGYGFFLGLFSMLTAWRMRNAQRRLKSLTVLTVLLFLAVLFTLSAFIFTFVVTYQTTGQQIREPVAVNTAGMNYPEFHWTPETWFKAVLDLPLADQSCKPRRITITAITKNCGPAQPTLLQPAVSSRSTTPVFAMSWLFYLAMPPVLIMAMRLLSLVLPAKPAQLLSFYAFAISSFILMGICALYGTLVALPLRMVGYGGLIQWTVARSFKWCMWFGTGVTFRVTGSMKKEAGVSGEDALRDRPAVFVGNHQTELDVLMLGCMFPKYTSVTAKKSLKYTPLLGWFMALSKTVFIDRANRTTARAAFDTAAQTMKSTRQSVFIFPEGTRSYSEKPDLLPFKKGAFHLAVQAQVPIVPVVCANYSHVLNVKAKKFSPGIVDVTVLPPIQTKGLGAEHVDELVKKTRDAMMEELIRLSHISGTGNGEPLPRSSGVDEQARGELRKRY</sequence>
<proteinExistence type="inferred from homology"/>
<keyword evidence="6" id="KW-0472">Membrane</keyword>
<evidence type="ECO:0000256" key="4">
    <source>
        <dbReference type="RuleBase" id="RU361267"/>
    </source>
</evidence>
<keyword evidence="2 4" id="KW-0808">Transferase</keyword>
<keyword evidence="6" id="KW-0812">Transmembrane</keyword>
<dbReference type="InterPro" id="IPR004552">
    <property type="entry name" value="AGP_acyltrans"/>
</dbReference>
<dbReference type="CDD" id="cd07989">
    <property type="entry name" value="LPLAT_AGPAT-like"/>
    <property type="match status" value="1"/>
</dbReference>
<evidence type="ECO:0000313" key="8">
    <source>
        <dbReference type="EMBL" id="USP77715.1"/>
    </source>
</evidence>
<evidence type="ECO:0000256" key="1">
    <source>
        <dbReference type="ARBA" id="ARBA00008655"/>
    </source>
</evidence>
<feature type="region of interest" description="Disordered" evidence="5">
    <location>
        <begin position="461"/>
        <end position="488"/>
    </location>
</feature>
<dbReference type="OrthoDB" id="202234at2759"/>
<keyword evidence="4" id="KW-0594">Phospholipid biosynthesis</keyword>
<dbReference type="GO" id="GO:0003841">
    <property type="term" value="F:1-acylglycerol-3-phosphate O-acyltransferase activity"/>
    <property type="evidence" value="ECO:0007669"/>
    <property type="project" value="UniProtKB-UniRule"/>
</dbReference>
<keyword evidence="4" id="KW-1208">Phospholipid metabolism</keyword>
<organism evidence="8 9">
    <name type="scientific">Curvularia clavata</name>
    <dbReference type="NCBI Taxonomy" id="95742"/>
    <lineage>
        <taxon>Eukaryota</taxon>
        <taxon>Fungi</taxon>
        <taxon>Dikarya</taxon>
        <taxon>Ascomycota</taxon>
        <taxon>Pezizomycotina</taxon>
        <taxon>Dothideomycetes</taxon>
        <taxon>Pleosporomycetidae</taxon>
        <taxon>Pleosporales</taxon>
        <taxon>Pleosporineae</taxon>
        <taxon>Pleosporaceae</taxon>
        <taxon>Curvularia</taxon>
    </lineage>
</organism>
<dbReference type="Proteomes" id="UP001056012">
    <property type="component" value="Chromosome 3"/>
</dbReference>
<protein>
    <recommendedName>
        <fullName evidence="4">1-acyl-sn-glycerol-3-phosphate acyltransferase</fullName>
        <ecNumber evidence="4">2.3.1.51</ecNumber>
    </recommendedName>
</protein>
<comment type="similarity">
    <text evidence="1 4">Belongs to the 1-acyl-sn-glycerol-3-phosphate acyltransferase family.</text>
</comment>
<keyword evidence="6" id="KW-1133">Transmembrane helix</keyword>
<keyword evidence="3 4" id="KW-0012">Acyltransferase</keyword>
<dbReference type="PANTHER" id="PTHR10434">
    <property type="entry name" value="1-ACYL-SN-GLYCEROL-3-PHOSPHATE ACYLTRANSFERASE"/>
    <property type="match status" value="1"/>
</dbReference>
<comment type="catalytic activity">
    <reaction evidence="4">
        <text>a 1-acyl-sn-glycero-3-phosphate + an acyl-CoA = a 1,2-diacyl-sn-glycero-3-phosphate + CoA</text>
        <dbReference type="Rhea" id="RHEA:19709"/>
        <dbReference type="ChEBI" id="CHEBI:57287"/>
        <dbReference type="ChEBI" id="CHEBI:57970"/>
        <dbReference type="ChEBI" id="CHEBI:58342"/>
        <dbReference type="ChEBI" id="CHEBI:58608"/>
        <dbReference type="EC" id="2.3.1.51"/>
    </reaction>
</comment>
<feature type="compositionally biased region" description="Basic and acidic residues" evidence="5">
    <location>
        <begin position="478"/>
        <end position="488"/>
    </location>
</feature>
<keyword evidence="9" id="KW-1185">Reference proteome</keyword>
<dbReference type="EC" id="2.3.1.51" evidence="4"/>
<feature type="transmembrane region" description="Helical" evidence="6">
    <location>
        <begin position="210"/>
        <end position="232"/>
    </location>
</feature>
<evidence type="ECO:0000256" key="6">
    <source>
        <dbReference type="SAM" id="Phobius"/>
    </source>
</evidence>
<feature type="transmembrane region" description="Helical" evidence="6">
    <location>
        <begin position="72"/>
        <end position="98"/>
    </location>
</feature>
<dbReference type="SUPFAM" id="SSF69593">
    <property type="entry name" value="Glycerol-3-phosphate (1)-acyltransferase"/>
    <property type="match status" value="1"/>
</dbReference>
<comment type="domain">
    <text evidence="4">The HXXXXD motif is essential for acyltransferase activity and may constitute the binding site for the phosphate moiety of the glycerol-3-phosphate.</text>
</comment>
<gene>
    <name evidence="8" type="ORF">yc1106_04989</name>
</gene>
<dbReference type="GO" id="GO:0016020">
    <property type="term" value="C:membrane"/>
    <property type="evidence" value="ECO:0007669"/>
    <property type="project" value="InterPro"/>
</dbReference>
<dbReference type="Pfam" id="PF01553">
    <property type="entry name" value="Acyltransferase"/>
    <property type="match status" value="1"/>
</dbReference>
<dbReference type="NCBIfam" id="TIGR00530">
    <property type="entry name" value="AGP_acyltrn"/>
    <property type="match status" value="1"/>
</dbReference>
<evidence type="ECO:0000256" key="3">
    <source>
        <dbReference type="ARBA" id="ARBA00023315"/>
    </source>
</evidence>
<feature type="domain" description="Phospholipid/glycerol acyltransferase" evidence="7">
    <location>
        <begin position="289"/>
        <end position="406"/>
    </location>
</feature>
<dbReference type="VEuPathDB" id="FungiDB:yc1106_04989"/>
<reference evidence="8" key="1">
    <citation type="submission" date="2021-12" db="EMBL/GenBank/DDBJ databases">
        <title>Curvularia clavata genome.</title>
        <authorList>
            <person name="Cao Y."/>
        </authorList>
    </citation>
    <scope>NUCLEOTIDE SEQUENCE</scope>
    <source>
        <strain evidence="8">Yc1106</strain>
    </source>
</reference>
<evidence type="ECO:0000313" key="9">
    <source>
        <dbReference type="Proteomes" id="UP001056012"/>
    </source>
</evidence>
<evidence type="ECO:0000256" key="5">
    <source>
        <dbReference type="SAM" id="MobiDB-lite"/>
    </source>
</evidence>